<evidence type="ECO:0000313" key="2">
    <source>
        <dbReference type="EMBL" id="OKH35850.1"/>
    </source>
</evidence>
<evidence type="ECO:0000259" key="1">
    <source>
        <dbReference type="Pfam" id="PF14261"/>
    </source>
</evidence>
<dbReference type="RefSeq" id="WP_073595098.1">
    <property type="nucleotide sequence ID" value="NZ_MRCE01000019.1"/>
</dbReference>
<dbReference type="OrthoDB" id="510169at2"/>
<organism evidence="2 3">
    <name type="scientific">[Phormidium ambiguum] IAM M-71</name>
    <dbReference type="NCBI Taxonomy" id="454136"/>
    <lineage>
        <taxon>Bacteria</taxon>
        <taxon>Bacillati</taxon>
        <taxon>Cyanobacteriota</taxon>
        <taxon>Cyanophyceae</taxon>
        <taxon>Oscillatoriophycideae</taxon>
        <taxon>Aerosakkonematales</taxon>
        <taxon>Aerosakkonemataceae</taxon>
        <taxon>Floridanema</taxon>
    </lineage>
</organism>
<dbReference type="PANTHER" id="PTHR34613:SF1">
    <property type="entry name" value="SLL6017 PROTEIN"/>
    <property type="match status" value="1"/>
</dbReference>
<evidence type="ECO:0000313" key="3">
    <source>
        <dbReference type="Proteomes" id="UP000185860"/>
    </source>
</evidence>
<dbReference type="STRING" id="454136.NIES2119_19115"/>
<dbReference type="InterPro" id="IPR025587">
    <property type="entry name" value="DUF4351"/>
</dbReference>
<reference evidence="2 3" key="1">
    <citation type="submission" date="2016-11" db="EMBL/GenBank/DDBJ databases">
        <title>Draft Genome Sequences of Nine Cyanobacterial Strains from Diverse Habitats.</title>
        <authorList>
            <person name="Zhu T."/>
            <person name="Hou S."/>
            <person name="Lu X."/>
            <person name="Hess W.R."/>
        </authorList>
    </citation>
    <scope>NUCLEOTIDE SEQUENCE [LARGE SCALE GENOMIC DNA]</scope>
    <source>
        <strain evidence="2 3">IAM M-71</strain>
    </source>
</reference>
<protein>
    <recommendedName>
        <fullName evidence="1">DUF4351 domain-containing protein</fullName>
    </recommendedName>
</protein>
<accession>A0A1U7IFV6</accession>
<proteinExistence type="predicted"/>
<dbReference type="Proteomes" id="UP000185860">
    <property type="component" value="Unassembled WGS sequence"/>
</dbReference>
<dbReference type="Pfam" id="PF14261">
    <property type="entry name" value="DUF4351"/>
    <property type="match status" value="1"/>
</dbReference>
<dbReference type="EMBL" id="MRCE01000019">
    <property type="protein sequence ID" value="OKH35850.1"/>
    <property type="molecule type" value="Genomic_DNA"/>
</dbReference>
<dbReference type="AlphaFoldDB" id="A0A1U7IFV6"/>
<dbReference type="PANTHER" id="PTHR34613">
    <property type="entry name" value="SLL0800 PROTEIN"/>
    <property type="match status" value="1"/>
</dbReference>
<feature type="domain" description="DUF4351" evidence="1">
    <location>
        <begin position="218"/>
        <end position="276"/>
    </location>
</feature>
<gene>
    <name evidence="2" type="ORF">NIES2119_19115</name>
</gene>
<comment type="caution">
    <text evidence="2">The sequence shown here is derived from an EMBL/GenBank/DDBJ whole genome shotgun (WGS) entry which is preliminary data.</text>
</comment>
<name>A0A1U7IFV6_9CYAN</name>
<sequence length="281" mass="32849">MAYDNLCKYLAETYAPNFVRWLLAINPTNVRVLKTEIIPEPIRSDALILLQTDNQILHLEFQTLPYSEPPLPYRMLKYWVLLYGQYKCDIEQVVIFLKETTSEQVFTDRFERRNTRHSYRIIRLWEQDPTPFLSDPALLPLAVLTRSSTPTQLLEQVAERVAMLEEPAQQKSLAATAEILAGLRFEKDLIRRLFREELMRESVIYQDILEQGMQRGLQQGLQRGEAIALLRILTRRFGEIAPEIEEKIRTLPIPQLEALIDAQIDFSSLDDLVNWLNQQSY</sequence>